<dbReference type="InParanoid" id="D2V322"/>
<name>D2V322_NAEGR</name>
<keyword evidence="2" id="KW-1185">Reference proteome</keyword>
<dbReference type="KEGG" id="ngr:NAEGRDRAFT_63199"/>
<accession>D2V322</accession>
<evidence type="ECO:0000313" key="1">
    <source>
        <dbReference type="EMBL" id="EFC48555.1"/>
    </source>
</evidence>
<proteinExistence type="predicted"/>
<protein>
    <submittedName>
        <fullName evidence="1">Predicted protein</fullName>
    </submittedName>
</protein>
<organism evidence="2">
    <name type="scientific">Naegleria gruberi</name>
    <name type="common">Amoeba</name>
    <dbReference type="NCBI Taxonomy" id="5762"/>
    <lineage>
        <taxon>Eukaryota</taxon>
        <taxon>Discoba</taxon>
        <taxon>Heterolobosea</taxon>
        <taxon>Tetramitia</taxon>
        <taxon>Eutetramitia</taxon>
        <taxon>Vahlkampfiidae</taxon>
        <taxon>Naegleria</taxon>
    </lineage>
</organism>
<gene>
    <name evidence="1" type="ORF">NAEGRDRAFT_63199</name>
</gene>
<dbReference type="EMBL" id="GG738850">
    <property type="protein sequence ID" value="EFC48555.1"/>
    <property type="molecule type" value="Genomic_DNA"/>
</dbReference>
<dbReference type="GeneID" id="8861542"/>
<reference evidence="1 2" key="1">
    <citation type="journal article" date="2010" name="Cell">
        <title>The genome of Naegleria gruberi illuminates early eukaryotic versatility.</title>
        <authorList>
            <person name="Fritz-Laylin L.K."/>
            <person name="Prochnik S.E."/>
            <person name="Ginger M.L."/>
            <person name="Dacks J.B."/>
            <person name="Carpenter M.L."/>
            <person name="Field M.C."/>
            <person name="Kuo A."/>
            <person name="Paredez A."/>
            <person name="Chapman J."/>
            <person name="Pham J."/>
            <person name="Shu S."/>
            <person name="Neupane R."/>
            <person name="Cipriano M."/>
            <person name="Mancuso J."/>
            <person name="Tu H."/>
            <person name="Salamov A."/>
            <person name="Lindquist E."/>
            <person name="Shapiro H."/>
            <person name="Lucas S."/>
            <person name="Grigoriev I.V."/>
            <person name="Cande W.Z."/>
            <person name="Fulton C."/>
            <person name="Rokhsar D.S."/>
            <person name="Dawson S.C."/>
        </authorList>
    </citation>
    <scope>NUCLEOTIDE SEQUENCE [LARGE SCALE GENOMIC DNA]</scope>
    <source>
        <strain evidence="1 2">NEG-M</strain>
    </source>
</reference>
<dbReference type="AlphaFoldDB" id="D2V322"/>
<dbReference type="Proteomes" id="UP000006671">
    <property type="component" value="Unassembled WGS sequence"/>
</dbReference>
<sequence>MDFERIQTLIWKPLVFHYFPKFGEKLNVKNYLHVLRRRIQYINLGKPQHIKIETPQFTKTVEDQQYIENCEWIYKCPLEYDTLNTMFSHNDRKFCEVCQKDVYLVDDMSNFKTQITQGNCVAYSPNPIKNIPRLVGSMAPPRPFIIPNNINTTLVPPPQINRISKK</sequence>
<dbReference type="RefSeq" id="XP_002681299.1">
    <property type="nucleotide sequence ID" value="XM_002681253.1"/>
</dbReference>
<evidence type="ECO:0000313" key="2">
    <source>
        <dbReference type="Proteomes" id="UP000006671"/>
    </source>
</evidence>
<dbReference type="VEuPathDB" id="AmoebaDB:NAEGRDRAFT_63199"/>